<dbReference type="InterPro" id="IPR027417">
    <property type="entry name" value="P-loop_NTPase"/>
</dbReference>
<protein>
    <submittedName>
        <fullName evidence="1">Uncharacterized protein</fullName>
    </submittedName>
</protein>
<gene>
    <name evidence="1" type="ORF">NERG_01337</name>
</gene>
<dbReference type="EMBL" id="JH604635">
    <property type="protein sequence ID" value="EHY65730.1"/>
    <property type="molecule type" value="Genomic_DNA"/>
</dbReference>
<name>H8ZC94_NEMA1</name>
<dbReference type="HOGENOM" id="CLU_1116010_0_0_1"/>
<accession>H8ZC94</accession>
<organism evidence="1">
    <name type="scientific">Nematocida ausubeli (strain ATCC PRA-371 / ERTm2)</name>
    <name type="common">Nematode killer fungus</name>
    <dbReference type="NCBI Taxonomy" id="1913371"/>
    <lineage>
        <taxon>Eukaryota</taxon>
        <taxon>Fungi</taxon>
        <taxon>Fungi incertae sedis</taxon>
        <taxon>Microsporidia</taxon>
        <taxon>Nematocida</taxon>
    </lineage>
</organism>
<dbReference type="AlphaFoldDB" id="H8ZC94"/>
<evidence type="ECO:0000313" key="1">
    <source>
        <dbReference type="EMBL" id="EHY65730.1"/>
    </source>
</evidence>
<proteinExistence type="predicted"/>
<dbReference type="Gene3D" id="3.40.50.300">
    <property type="entry name" value="P-loop containing nucleotide triphosphate hydrolases"/>
    <property type="match status" value="1"/>
</dbReference>
<sequence>MDIERLPIISELYGEKNSGSAEFCFYIAKSTNSLWIESCKRTCTKRAELMHIDLNSMHICKVLNIYLLVNKLQTKEIHNFIETHKIKLLIINKLDDLTTADHQEDTKSSLELVKHLKMMYITHSVKSIVITNVRPGYSNSSLAKRLLGGMFANSAFSAYCAIEDEETESSKYNLNTYIATQRFSKKDTPRSTVHNNSWDSCMPTAFYIEKTPIPGVHMMRMVRPKTPNGLQYILKVNSDEISVDRI</sequence>
<dbReference type="Proteomes" id="UP000005622">
    <property type="component" value="Unassembled WGS sequence"/>
</dbReference>
<reference evidence="1" key="1">
    <citation type="submission" date="2011-03" db="EMBL/GenBank/DDBJ databases">
        <title>The Genome Sequence of Nematocida sp1 strain ERTm2.</title>
        <authorList>
            <consortium name="The Broad Institute Genome Sequencing Platform"/>
            <consortium name="The Broad Institute Genome Sequencing Center for Infectious Disease"/>
            <person name="Cuomo C."/>
            <person name="Troemel E."/>
            <person name="Young S.K."/>
            <person name="Zeng Q."/>
            <person name="Gargeya S."/>
            <person name="Fitzgerald M."/>
            <person name="Haas B."/>
            <person name="Abouelleil A."/>
            <person name="Alvarado L."/>
            <person name="Arachchi H.M."/>
            <person name="Berlin A."/>
            <person name="Brown A."/>
            <person name="Chapman S.B."/>
            <person name="Chen Z."/>
            <person name="Dunbar C."/>
            <person name="Freedman E."/>
            <person name="Gearin G."/>
            <person name="Gellesch M."/>
            <person name="Goldberg J."/>
            <person name="Griggs A."/>
            <person name="Gujja S."/>
            <person name="Heilman E.R."/>
            <person name="Heiman D."/>
            <person name="Howarth C."/>
            <person name="Larson L."/>
            <person name="Lui A."/>
            <person name="MacDonald P.J.P."/>
            <person name="Mehta T."/>
            <person name="Montmayeur A."/>
            <person name="Murphy C."/>
            <person name="Neiman D."/>
            <person name="Pearson M."/>
            <person name="Priest M."/>
            <person name="Roberts A."/>
            <person name="Saif S."/>
            <person name="Shea T."/>
            <person name="Shenoy N."/>
            <person name="Sisk P."/>
            <person name="Stolte C."/>
            <person name="Sykes S."/>
            <person name="White J."/>
            <person name="Yandava C."/>
            <person name="Wortman J."/>
            <person name="Nusbaum C."/>
            <person name="Birren B."/>
        </authorList>
    </citation>
    <scope>NUCLEOTIDE SEQUENCE</scope>
    <source>
        <strain evidence="1">ERTm2</strain>
    </source>
</reference>